<name>A0ABU3PQ14_9CORY</name>
<feature type="region of interest" description="Disordered" evidence="1">
    <location>
        <begin position="1"/>
        <end position="22"/>
    </location>
</feature>
<dbReference type="RefSeq" id="WP_315644617.1">
    <property type="nucleotide sequence ID" value="NZ_JARUHM010000015.1"/>
</dbReference>
<evidence type="ECO:0000313" key="3">
    <source>
        <dbReference type="Proteomes" id="UP001265983"/>
    </source>
</evidence>
<reference evidence="2 3" key="1">
    <citation type="submission" date="2023-03" db="EMBL/GenBank/DDBJ databases">
        <title>Whole genome sequence of the first Corynebacterium rouxii strains isolated in Brazil: a recent member of Corynebacterium diphtheriae complex.</title>
        <authorList>
            <person name="Vieira V."/>
            <person name="Ramos J.N."/>
            <person name="Araujo M.R.B."/>
            <person name="Baio P.V."/>
            <person name="Sant'Anna L.O."/>
            <person name="Veras J.F.C."/>
            <person name="Vieira E.M.D."/>
            <person name="Sousa M.A.B."/>
            <person name="Camargo C.H."/>
            <person name="Sacchi C.T."/>
            <person name="Campos K.R."/>
            <person name="Santos M.B.N."/>
            <person name="Bokermann S."/>
            <person name="Alvim L.B."/>
            <person name="Santos L.S."/>
            <person name="Mattos-Guaraldi A.L."/>
        </authorList>
    </citation>
    <scope>NUCLEOTIDE SEQUENCE [LARGE SCALE GENOMIC DNA]</scope>
    <source>
        <strain evidence="2 3">70862</strain>
    </source>
</reference>
<keyword evidence="3" id="KW-1185">Reference proteome</keyword>
<accession>A0ABU3PQ14</accession>
<dbReference type="EMBL" id="JARUHM010000015">
    <property type="protein sequence ID" value="MDT9411902.1"/>
    <property type="molecule type" value="Genomic_DNA"/>
</dbReference>
<evidence type="ECO:0000313" key="2">
    <source>
        <dbReference type="EMBL" id="MDT9411902.1"/>
    </source>
</evidence>
<dbReference type="Proteomes" id="UP001265983">
    <property type="component" value="Unassembled WGS sequence"/>
</dbReference>
<proteinExistence type="predicted"/>
<evidence type="ECO:0000256" key="1">
    <source>
        <dbReference type="SAM" id="MobiDB-lite"/>
    </source>
</evidence>
<gene>
    <name evidence="2" type="ORF">P8T80_11080</name>
</gene>
<sequence>MAPREHELESENAKTQGREFLPKMPPLGFRVLEFEDVAVASPKNTG</sequence>
<protein>
    <submittedName>
        <fullName evidence="2">Uncharacterized protein</fullName>
    </submittedName>
</protein>
<comment type="caution">
    <text evidence="2">The sequence shown here is derived from an EMBL/GenBank/DDBJ whole genome shotgun (WGS) entry which is preliminary data.</text>
</comment>
<organism evidence="2 3">
    <name type="scientific">Corynebacterium rouxii</name>
    <dbReference type="NCBI Taxonomy" id="2719119"/>
    <lineage>
        <taxon>Bacteria</taxon>
        <taxon>Bacillati</taxon>
        <taxon>Actinomycetota</taxon>
        <taxon>Actinomycetes</taxon>
        <taxon>Mycobacteriales</taxon>
        <taxon>Corynebacteriaceae</taxon>
        <taxon>Corynebacterium</taxon>
    </lineage>
</organism>
<feature type="compositionally biased region" description="Basic and acidic residues" evidence="1">
    <location>
        <begin position="1"/>
        <end position="21"/>
    </location>
</feature>